<feature type="transmembrane region" description="Helical" evidence="1">
    <location>
        <begin position="111"/>
        <end position="135"/>
    </location>
</feature>
<dbReference type="Proteomes" id="UP001218231">
    <property type="component" value="Chromosome"/>
</dbReference>
<dbReference type="Pfam" id="PF09835">
    <property type="entry name" value="DUF2062"/>
    <property type="match status" value="1"/>
</dbReference>
<keyword evidence="1" id="KW-0812">Transmembrane</keyword>
<evidence type="ECO:0000256" key="1">
    <source>
        <dbReference type="SAM" id="Phobius"/>
    </source>
</evidence>
<dbReference type="PANTHER" id="PTHR40547">
    <property type="entry name" value="SLL0298 PROTEIN"/>
    <property type="match status" value="1"/>
</dbReference>
<dbReference type="EMBL" id="CP117417">
    <property type="protein sequence ID" value="WCT76026.1"/>
    <property type="molecule type" value="Genomic_DNA"/>
</dbReference>
<organism evidence="3 4">
    <name type="scientific">Novosphingobium humi</name>
    <dbReference type="NCBI Taxonomy" id="2282397"/>
    <lineage>
        <taxon>Bacteria</taxon>
        <taxon>Pseudomonadati</taxon>
        <taxon>Pseudomonadota</taxon>
        <taxon>Alphaproteobacteria</taxon>
        <taxon>Sphingomonadales</taxon>
        <taxon>Sphingomonadaceae</taxon>
        <taxon>Novosphingobium</taxon>
    </lineage>
</organism>
<gene>
    <name evidence="3" type="ORF">PQ457_08660</name>
</gene>
<dbReference type="InterPro" id="IPR018639">
    <property type="entry name" value="DUF2062"/>
</dbReference>
<reference evidence="3 4" key="1">
    <citation type="submission" date="2023-02" db="EMBL/GenBank/DDBJ databases">
        <title>Genome sequence of Novosphingobium humi KACC 19094.</title>
        <authorList>
            <person name="Kim S."/>
            <person name="Heo J."/>
            <person name="Kwon S.-W."/>
        </authorList>
    </citation>
    <scope>NUCLEOTIDE SEQUENCE [LARGE SCALE GENOMIC DNA]</scope>
    <source>
        <strain evidence="3 4">KACC 19094</strain>
    </source>
</reference>
<keyword evidence="4" id="KW-1185">Reference proteome</keyword>
<accession>A0ABY7TSS8</accession>
<evidence type="ECO:0000313" key="3">
    <source>
        <dbReference type="EMBL" id="WCT76026.1"/>
    </source>
</evidence>
<proteinExistence type="predicted"/>
<feature type="domain" description="DUF2062" evidence="2">
    <location>
        <begin position="2"/>
        <end position="140"/>
    </location>
</feature>
<keyword evidence="1" id="KW-0472">Membrane</keyword>
<evidence type="ECO:0000313" key="4">
    <source>
        <dbReference type="Proteomes" id="UP001218231"/>
    </source>
</evidence>
<protein>
    <submittedName>
        <fullName evidence="3">DUF2062 domain-containing protein</fullName>
    </submittedName>
</protein>
<name>A0ABY7TSS8_9SPHN</name>
<sequence>MLRADLWRFNRRSVPRGVAVGLLVGIFALIPGVQLVGAALMCVPWRGNIPLAGAMTFLSNPATTPFIMVGAISVGNNFGFHADLGTLDHLYRSGAGLTEWSRWMLSDGAPALLLGLGVISVVSAAIGYVVAALVWRRVVLVRHARRRQRSGTQG</sequence>
<dbReference type="RefSeq" id="WP_273616484.1">
    <property type="nucleotide sequence ID" value="NZ_CP117417.1"/>
</dbReference>
<dbReference type="PANTHER" id="PTHR40547:SF1">
    <property type="entry name" value="SLL0298 PROTEIN"/>
    <property type="match status" value="1"/>
</dbReference>
<keyword evidence="1" id="KW-1133">Transmembrane helix</keyword>
<evidence type="ECO:0000259" key="2">
    <source>
        <dbReference type="Pfam" id="PF09835"/>
    </source>
</evidence>